<gene>
    <name evidence="2" type="ORF">SAMN05216174_101519</name>
</gene>
<dbReference type="InterPro" id="IPR000415">
    <property type="entry name" value="Nitroreductase-like"/>
</dbReference>
<keyword evidence="3" id="KW-1185">Reference proteome</keyword>
<dbReference type="InterPro" id="IPR029479">
    <property type="entry name" value="Nitroreductase"/>
</dbReference>
<feature type="domain" description="Nitroreductase" evidence="1">
    <location>
        <begin position="122"/>
        <end position="311"/>
    </location>
</feature>
<sequence length="342" mass="36570">MFDVPEEVTGGFPDRDTVLAALRLAVCAPSVHNTQPWRWRIGGGSVHLFADPARALPATDPDGRDLMLSCGIALHHLRVAFTAFGWAPTVRYLPDRDPTHLATVDLAPSEPDHDDIVRAAAITRRRSDRRAYTPGPLPTSHIAVLRAAAAAEGAVTRAVTDPGPRGRLLALIADADRAQRARPEYATELALWTGRPAGSTDGVPAGHTPRQVRYGDLITRRFSAPELEQPPSLSGAAKDGAGTLLVLGTAADDPLARLRAGEATSALLLTATGLRLATCPITQALEVPATRELLRTTVLDDLVPQMILRVGTPAPDAPPLPVTPRRPLREVFDLLAWTPRPC</sequence>
<organism evidence="2 3">
    <name type="scientific">Actinokineospora iranica</name>
    <dbReference type="NCBI Taxonomy" id="1271860"/>
    <lineage>
        <taxon>Bacteria</taxon>
        <taxon>Bacillati</taxon>
        <taxon>Actinomycetota</taxon>
        <taxon>Actinomycetes</taxon>
        <taxon>Pseudonocardiales</taxon>
        <taxon>Pseudonocardiaceae</taxon>
        <taxon>Actinokineospora</taxon>
    </lineage>
</organism>
<dbReference type="STRING" id="1271860.SAMN05216174_101519"/>
<dbReference type="PANTHER" id="PTHR23026:SF123">
    <property type="entry name" value="NAD(P)H NITROREDUCTASE RV3131-RELATED"/>
    <property type="match status" value="1"/>
</dbReference>
<dbReference type="SUPFAM" id="SSF55469">
    <property type="entry name" value="FMN-dependent nitroreductase-like"/>
    <property type="match status" value="2"/>
</dbReference>
<reference evidence="3" key="1">
    <citation type="submission" date="2016-10" db="EMBL/GenBank/DDBJ databases">
        <authorList>
            <person name="Varghese N."/>
            <person name="Submissions S."/>
        </authorList>
    </citation>
    <scope>NUCLEOTIDE SEQUENCE [LARGE SCALE GENOMIC DNA]</scope>
    <source>
        <strain evidence="3">IBRC-M 10403</strain>
    </source>
</reference>
<accession>A0A1G6JQU4</accession>
<dbReference type="EMBL" id="FMZZ01000001">
    <property type="protein sequence ID" value="SDC21099.1"/>
    <property type="molecule type" value="Genomic_DNA"/>
</dbReference>
<name>A0A1G6JQU4_9PSEU</name>
<evidence type="ECO:0000313" key="3">
    <source>
        <dbReference type="Proteomes" id="UP000199501"/>
    </source>
</evidence>
<evidence type="ECO:0000313" key="2">
    <source>
        <dbReference type="EMBL" id="SDC21099.1"/>
    </source>
</evidence>
<dbReference type="InterPro" id="IPR050627">
    <property type="entry name" value="Nitroreductase/BluB"/>
</dbReference>
<dbReference type="RefSeq" id="WP_091447770.1">
    <property type="nucleotide sequence ID" value="NZ_FMZZ01000001.1"/>
</dbReference>
<proteinExistence type="predicted"/>
<dbReference type="PANTHER" id="PTHR23026">
    <property type="entry name" value="NADPH NITROREDUCTASE"/>
    <property type="match status" value="1"/>
</dbReference>
<dbReference type="NCBIfam" id="NF047509">
    <property type="entry name" value="Rv3131_FMN_oxido"/>
    <property type="match status" value="1"/>
</dbReference>
<dbReference type="Gene3D" id="3.40.109.10">
    <property type="entry name" value="NADH Oxidase"/>
    <property type="match status" value="1"/>
</dbReference>
<evidence type="ECO:0000259" key="1">
    <source>
        <dbReference type="Pfam" id="PF00881"/>
    </source>
</evidence>
<dbReference type="Pfam" id="PF00881">
    <property type="entry name" value="Nitroreductase"/>
    <property type="match status" value="1"/>
</dbReference>
<dbReference type="Proteomes" id="UP000199501">
    <property type="component" value="Unassembled WGS sequence"/>
</dbReference>
<protein>
    <submittedName>
        <fullName evidence="2">Nitroreductase</fullName>
    </submittedName>
</protein>
<dbReference type="GO" id="GO:0016491">
    <property type="term" value="F:oxidoreductase activity"/>
    <property type="evidence" value="ECO:0007669"/>
    <property type="project" value="InterPro"/>
</dbReference>
<dbReference type="OrthoDB" id="8156917at2"/>
<dbReference type="AlphaFoldDB" id="A0A1G6JQU4"/>